<keyword evidence="5" id="KW-1185">Reference proteome</keyword>
<dbReference type="Proteomes" id="UP001218218">
    <property type="component" value="Unassembled WGS sequence"/>
</dbReference>
<dbReference type="GO" id="GO:0000506">
    <property type="term" value="C:glycosylphosphatidylinositol-N-acetylglucosaminyltransferase (GPI-GnT) complex"/>
    <property type="evidence" value="ECO:0007669"/>
    <property type="project" value="InterPro"/>
</dbReference>
<comment type="similarity">
    <text evidence="2">Belongs to the PIGH family.</text>
</comment>
<dbReference type="PANTHER" id="PTHR15231:SF1">
    <property type="entry name" value="PHOSPHATIDYLINOSITOL N-ACETYLGLUCOSAMINYLTRANSFERASE SUBUNIT H"/>
    <property type="match status" value="1"/>
</dbReference>
<dbReference type="AlphaFoldDB" id="A0AAD6ZXK8"/>
<protein>
    <recommendedName>
        <fullName evidence="3">Phosphatidylinositol N-acetylglucosaminyltransferase subunit H conserved domain-containing protein</fullName>
    </recommendedName>
</protein>
<comment type="caution">
    <text evidence="4">The sequence shown here is derived from an EMBL/GenBank/DDBJ whole genome shotgun (WGS) entry which is preliminary data.</text>
</comment>
<dbReference type="InterPro" id="IPR019328">
    <property type="entry name" value="PIGH-H_dom"/>
</dbReference>
<comment type="pathway">
    <text evidence="1">Glycolipid biosynthesis; glycosylphosphatidylinositol-anchor biosynthesis.</text>
</comment>
<accession>A0AAD6ZXK8</accession>
<evidence type="ECO:0000313" key="5">
    <source>
        <dbReference type="Proteomes" id="UP001218218"/>
    </source>
</evidence>
<evidence type="ECO:0000259" key="3">
    <source>
        <dbReference type="Pfam" id="PF10181"/>
    </source>
</evidence>
<dbReference type="PANTHER" id="PTHR15231">
    <property type="entry name" value="PHOSPHATIDYLINOSITOL N-ACETYLGLUCOSAMINYLTRANSFERASE SUBUNIT H"/>
    <property type="match status" value="1"/>
</dbReference>
<dbReference type="InterPro" id="IPR044215">
    <property type="entry name" value="PIG-H"/>
</dbReference>
<reference evidence="4" key="1">
    <citation type="submission" date="2023-03" db="EMBL/GenBank/DDBJ databases">
        <title>Massive genome expansion in bonnet fungi (Mycena s.s.) driven by repeated elements and novel gene families across ecological guilds.</title>
        <authorList>
            <consortium name="Lawrence Berkeley National Laboratory"/>
            <person name="Harder C.B."/>
            <person name="Miyauchi S."/>
            <person name="Viragh M."/>
            <person name="Kuo A."/>
            <person name="Thoen E."/>
            <person name="Andreopoulos B."/>
            <person name="Lu D."/>
            <person name="Skrede I."/>
            <person name="Drula E."/>
            <person name="Henrissat B."/>
            <person name="Morin E."/>
            <person name="Kohler A."/>
            <person name="Barry K."/>
            <person name="LaButti K."/>
            <person name="Morin E."/>
            <person name="Salamov A."/>
            <person name="Lipzen A."/>
            <person name="Mereny Z."/>
            <person name="Hegedus B."/>
            <person name="Baldrian P."/>
            <person name="Stursova M."/>
            <person name="Weitz H."/>
            <person name="Taylor A."/>
            <person name="Grigoriev I.V."/>
            <person name="Nagy L.G."/>
            <person name="Martin F."/>
            <person name="Kauserud H."/>
        </authorList>
    </citation>
    <scope>NUCLEOTIDE SEQUENCE</scope>
    <source>
        <strain evidence="4">CBHHK002</strain>
    </source>
</reference>
<evidence type="ECO:0000256" key="1">
    <source>
        <dbReference type="ARBA" id="ARBA00004687"/>
    </source>
</evidence>
<organism evidence="4 5">
    <name type="scientific">Mycena albidolilacea</name>
    <dbReference type="NCBI Taxonomy" id="1033008"/>
    <lineage>
        <taxon>Eukaryota</taxon>
        <taxon>Fungi</taxon>
        <taxon>Dikarya</taxon>
        <taxon>Basidiomycota</taxon>
        <taxon>Agaricomycotina</taxon>
        <taxon>Agaricomycetes</taxon>
        <taxon>Agaricomycetidae</taxon>
        <taxon>Agaricales</taxon>
        <taxon>Marasmiineae</taxon>
        <taxon>Mycenaceae</taxon>
        <taxon>Mycena</taxon>
    </lineage>
</organism>
<dbReference type="GO" id="GO:0006506">
    <property type="term" value="P:GPI anchor biosynthetic process"/>
    <property type="evidence" value="ECO:0007669"/>
    <property type="project" value="InterPro"/>
</dbReference>
<dbReference type="EMBL" id="JARIHO010000023">
    <property type="protein sequence ID" value="KAJ7343601.1"/>
    <property type="molecule type" value="Genomic_DNA"/>
</dbReference>
<proteinExistence type="inferred from homology"/>
<evidence type="ECO:0000256" key="2">
    <source>
        <dbReference type="ARBA" id="ARBA00009610"/>
    </source>
</evidence>
<gene>
    <name evidence="4" type="ORF">DFH08DRAFT_873174</name>
</gene>
<sequence>MIKIMVSPEFVVLQRPGFTEYRVENWRLARDGSGRILLGVSGWRWYYSLIPLVVSVIWPRIHDNNIALGGLFSALACLLYFNCSQLLFESVVVIPPHGIQLETHRGLPWFPPFTVARQFIPLASLQDFIIHEGLSGWNVRYYLAAIRLSEAGDYQVHVAFENLMPHFEILLEVYRGVQAVISNDR</sequence>
<feature type="domain" description="Phosphatidylinositol N-acetylglucosaminyltransferase subunit H conserved" evidence="3">
    <location>
        <begin position="90"/>
        <end position="161"/>
    </location>
</feature>
<dbReference type="Pfam" id="PF10181">
    <property type="entry name" value="PIG-H"/>
    <property type="match status" value="1"/>
</dbReference>
<name>A0AAD6ZXK8_9AGAR</name>
<evidence type="ECO:0000313" key="4">
    <source>
        <dbReference type="EMBL" id="KAJ7343601.1"/>
    </source>
</evidence>